<accession>A0A084SEJ5</accession>
<gene>
    <name evidence="2" type="ORF">Q664_51815</name>
</gene>
<dbReference type="InterPro" id="IPR027417">
    <property type="entry name" value="P-loop_NTPase"/>
</dbReference>
<proteinExistence type="predicted"/>
<dbReference type="AlphaFoldDB" id="A0A084SEJ5"/>
<evidence type="ECO:0000313" key="2">
    <source>
        <dbReference type="EMBL" id="KFA86880.1"/>
    </source>
</evidence>
<dbReference type="GO" id="GO:0005524">
    <property type="term" value="F:ATP binding"/>
    <property type="evidence" value="ECO:0007669"/>
    <property type="project" value="InterPro"/>
</dbReference>
<evidence type="ECO:0000259" key="1">
    <source>
        <dbReference type="Pfam" id="PF13304"/>
    </source>
</evidence>
<dbReference type="SUPFAM" id="SSF52540">
    <property type="entry name" value="P-loop containing nucleoside triphosphate hydrolases"/>
    <property type="match status" value="1"/>
</dbReference>
<dbReference type="GO" id="GO:0016887">
    <property type="term" value="F:ATP hydrolysis activity"/>
    <property type="evidence" value="ECO:0007669"/>
    <property type="project" value="InterPro"/>
</dbReference>
<evidence type="ECO:0000313" key="3">
    <source>
        <dbReference type="Proteomes" id="UP000028547"/>
    </source>
</evidence>
<dbReference type="RefSeq" id="WP_043414367.1">
    <property type="nucleotide sequence ID" value="NZ_JPMI01000423.1"/>
</dbReference>
<dbReference type="Gene3D" id="3.40.50.300">
    <property type="entry name" value="P-loop containing nucleotide triphosphate hydrolases"/>
    <property type="match status" value="1"/>
</dbReference>
<dbReference type="InterPro" id="IPR003959">
    <property type="entry name" value="ATPase_AAA_core"/>
</dbReference>
<dbReference type="InterPro" id="IPR014555">
    <property type="entry name" value="RecF-like"/>
</dbReference>
<dbReference type="Proteomes" id="UP000028547">
    <property type="component" value="Unassembled WGS sequence"/>
</dbReference>
<sequence length="422" mass="46500">MTPSAIHVRNYRSFAELQSLELRPLTLLYGGNSAGKSALVRLLPLLADSVSTDDGGPLNLASAAARGSTYEGLRWKGGTADDAPPEMVFTFDWKGSAGDTRIEMALDWERSWKRLIVKRFSLLQGGQPLLSAEWRFRAEEQGAVALTYAINTAGVLSEKPVLFRGLVPESEGIPASLLLLLRERLLGLRRAVLWLGSRQLSARSFPRPTAPAWSMRPDGSDLGALLASHPEVLKEVSAWCEAHLQRAVEISDVPELGHFRVTLRHTAKATLDVDLLDAGEGVVKVMPVLAALALSRRPAPTAPHILAIEEPESHLHPRLQRALAEHIASALSGSEDPPSVLLETHSQHILLGVQIQVARGLLRPDQVQVYWVHQDERGRSRAEPIRLSEEGRLQGNWPSTVYTEINDMAGELIRARQERQRK</sequence>
<feature type="domain" description="ATPase AAA-type core" evidence="1">
    <location>
        <begin position="25"/>
        <end position="350"/>
    </location>
</feature>
<dbReference type="Pfam" id="PF13304">
    <property type="entry name" value="AAA_21"/>
    <property type="match status" value="1"/>
</dbReference>
<protein>
    <recommendedName>
        <fullName evidence="1">ATPase AAA-type core domain-containing protein</fullName>
    </recommendedName>
</protein>
<name>A0A084SEJ5_9BACT</name>
<dbReference type="EMBL" id="JPMI01000423">
    <property type="protein sequence ID" value="KFA86880.1"/>
    <property type="molecule type" value="Genomic_DNA"/>
</dbReference>
<dbReference type="InterPro" id="IPR051396">
    <property type="entry name" value="Bact_Antivir_Def_Nuclease"/>
</dbReference>
<dbReference type="PANTHER" id="PTHR43581">
    <property type="entry name" value="ATP/GTP PHOSPHATASE"/>
    <property type="match status" value="1"/>
</dbReference>
<comment type="caution">
    <text evidence="2">The sequence shown here is derived from an EMBL/GenBank/DDBJ whole genome shotgun (WGS) entry which is preliminary data.</text>
</comment>
<organism evidence="2 3">
    <name type="scientific">Archangium violaceum Cb vi76</name>
    <dbReference type="NCBI Taxonomy" id="1406225"/>
    <lineage>
        <taxon>Bacteria</taxon>
        <taxon>Pseudomonadati</taxon>
        <taxon>Myxococcota</taxon>
        <taxon>Myxococcia</taxon>
        <taxon>Myxococcales</taxon>
        <taxon>Cystobacterineae</taxon>
        <taxon>Archangiaceae</taxon>
        <taxon>Archangium</taxon>
    </lineage>
</organism>
<dbReference type="PANTHER" id="PTHR43581:SF2">
    <property type="entry name" value="EXCINUCLEASE ATPASE SUBUNIT"/>
    <property type="match status" value="1"/>
</dbReference>
<reference evidence="2 3" key="1">
    <citation type="submission" date="2014-07" db="EMBL/GenBank/DDBJ databases">
        <title>Draft Genome Sequence of Gephyronic Acid Producer, Cystobacter violaceus Strain Cb vi76.</title>
        <authorList>
            <person name="Stevens D.C."/>
            <person name="Young J."/>
            <person name="Carmichael R."/>
            <person name="Tan J."/>
            <person name="Taylor R.E."/>
        </authorList>
    </citation>
    <scope>NUCLEOTIDE SEQUENCE [LARGE SCALE GENOMIC DNA]</scope>
    <source>
        <strain evidence="2 3">Cb vi76</strain>
    </source>
</reference>
<dbReference type="PIRSF" id="PIRSF029347">
    <property type="entry name" value="RecF"/>
    <property type="match status" value="1"/>
</dbReference>